<proteinExistence type="predicted"/>
<organism evidence="1 2">
    <name type="scientific">Antarcticirhabdus aurantiaca</name>
    <dbReference type="NCBI Taxonomy" id="2606717"/>
    <lineage>
        <taxon>Bacteria</taxon>
        <taxon>Pseudomonadati</taxon>
        <taxon>Pseudomonadota</taxon>
        <taxon>Alphaproteobacteria</taxon>
        <taxon>Hyphomicrobiales</taxon>
        <taxon>Aurantimonadaceae</taxon>
        <taxon>Antarcticirhabdus</taxon>
    </lineage>
</organism>
<accession>A0ACD4NM09</accession>
<gene>
    <name evidence="1" type="ORF">OXU80_24180</name>
</gene>
<sequence length="327" mass="34514">MKLWKQAILAGAALLVAVGAASAQDVKIGFVVKQPEEPWFQDEWKFAQEAAKEKGFTLVEIGAEDGEKVQAAIDNLGAQGAQGFIICTPDVKLGPGIVAKAMANDLKLMTVDDRLVDNAGNPIEDVPHMGISATKIGETVGQAIVDEVKKRGWDMASVGAIKVSYDQLPTAVDRVAGATSVLEANGFPAANIFNAPQAKTDTEVALNAATTVINAHPEIQHWVAVGLNDEAVLGAVRATESVGIPAANVVGVGIGGAESAINEFKKPSETGFFGTVIISPKRHGYETALNMYEWIANDAEPEKLILTSGQLATRGDYEQVRKDLGIE</sequence>
<dbReference type="EMBL" id="CP113520">
    <property type="protein sequence ID" value="WAJ27903.1"/>
    <property type="molecule type" value="Genomic_DNA"/>
</dbReference>
<reference evidence="1" key="1">
    <citation type="submission" date="2022-11" db="EMBL/GenBank/DDBJ databases">
        <title>beta-Carotene-producing bacterium, Jeongeuplla avenae sp. nov., alleviates the salt stress of Arabidopsis seedlings.</title>
        <authorList>
            <person name="Jiang L."/>
            <person name="Lee J."/>
        </authorList>
    </citation>
    <scope>NUCLEOTIDE SEQUENCE</scope>
    <source>
        <strain evidence="1">DY_R2A_6</strain>
    </source>
</reference>
<evidence type="ECO:0000313" key="2">
    <source>
        <dbReference type="Proteomes" id="UP001163223"/>
    </source>
</evidence>
<keyword evidence="2" id="KW-1185">Reference proteome</keyword>
<dbReference type="Proteomes" id="UP001163223">
    <property type="component" value="Chromosome"/>
</dbReference>
<protein>
    <submittedName>
        <fullName evidence="1">Arabinose ABC transporter substrate-binding protein</fullName>
    </submittedName>
</protein>
<evidence type="ECO:0000313" key="1">
    <source>
        <dbReference type="EMBL" id="WAJ27903.1"/>
    </source>
</evidence>
<name>A0ACD4NM09_9HYPH</name>